<keyword evidence="4" id="KW-0539">Nucleus</keyword>
<dbReference type="EMBL" id="ASPP01004959">
    <property type="protein sequence ID" value="ETO31403.1"/>
    <property type="molecule type" value="Genomic_DNA"/>
</dbReference>
<dbReference type="SMART" id="SM01050">
    <property type="entry name" value="CactinC_cactus"/>
    <property type="match status" value="1"/>
</dbReference>
<comment type="caution">
    <text evidence="7">The sequence shown here is derived from an EMBL/GenBank/DDBJ whole genome shotgun (WGS) entry which is preliminary data.</text>
</comment>
<evidence type="ECO:0000256" key="3">
    <source>
        <dbReference type="ARBA" id="ARBA00022833"/>
    </source>
</evidence>
<dbReference type="GO" id="GO:0071013">
    <property type="term" value="C:catalytic step 2 spliceosome"/>
    <property type="evidence" value="ECO:0007669"/>
    <property type="project" value="TreeGrafter"/>
</dbReference>
<dbReference type="Pfam" id="PF16835">
    <property type="entry name" value="SF3A2"/>
    <property type="match status" value="1"/>
</dbReference>
<keyword evidence="2" id="KW-0863">Zinc-finger</keyword>
<dbReference type="PANTHER" id="PTHR23205">
    <property type="entry name" value="SPLICING FACTOR 3A SUBUNIT 2"/>
    <property type="match status" value="1"/>
</dbReference>
<dbReference type="OrthoDB" id="10250970at2759"/>
<evidence type="ECO:0000256" key="5">
    <source>
        <dbReference type="SAM" id="MobiDB-lite"/>
    </source>
</evidence>
<proteinExistence type="predicted"/>
<accession>X6NZW4</accession>
<feature type="domain" description="SF3A2" evidence="6">
    <location>
        <begin position="35"/>
        <end position="129"/>
    </location>
</feature>
<keyword evidence="3" id="KW-0862">Zinc</keyword>
<evidence type="ECO:0000313" key="8">
    <source>
        <dbReference type="Proteomes" id="UP000023152"/>
    </source>
</evidence>
<dbReference type="InterPro" id="IPR052092">
    <property type="entry name" value="SF3A2"/>
</dbReference>
<dbReference type="GO" id="GO:0008270">
    <property type="term" value="F:zinc ion binding"/>
    <property type="evidence" value="ECO:0007669"/>
    <property type="project" value="UniProtKB-KW"/>
</dbReference>
<dbReference type="AlphaFoldDB" id="X6NZW4"/>
<keyword evidence="1" id="KW-0479">Metal-binding</keyword>
<name>X6NZW4_RETFI</name>
<protein>
    <submittedName>
        <fullName evidence="7">Hydroxyproline-rich glycoprotein family protein</fullName>
    </submittedName>
</protein>
<dbReference type="GO" id="GO:0000245">
    <property type="term" value="P:spliceosomal complex assembly"/>
    <property type="evidence" value="ECO:0007669"/>
    <property type="project" value="TreeGrafter"/>
</dbReference>
<organism evidence="7 8">
    <name type="scientific">Reticulomyxa filosa</name>
    <dbReference type="NCBI Taxonomy" id="46433"/>
    <lineage>
        <taxon>Eukaryota</taxon>
        <taxon>Sar</taxon>
        <taxon>Rhizaria</taxon>
        <taxon>Retaria</taxon>
        <taxon>Foraminifera</taxon>
        <taxon>Monothalamids</taxon>
        <taxon>Reticulomyxidae</taxon>
        <taxon>Reticulomyxa</taxon>
    </lineage>
</organism>
<dbReference type="PANTHER" id="PTHR23205:SF0">
    <property type="entry name" value="SPLICING FACTOR 3A SUBUNIT 2"/>
    <property type="match status" value="1"/>
</dbReference>
<reference evidence="7 8" key="1">
    <citation type="journal article" date="2013" name="Curr. Biol.">
        <title>The Genome of the Foraminiferan Reticulomyxa filosa.</title>
        <authorList>
            <person name="Glockner G."/>
            <person name="Hulsmann N."/>
            <person name="Schleicher M."/>
            <person name="Noegel A.A."/>
            <person name="Eichinger L."/>
            <person name="Gallinger C."/>
            <person name="Pawlowski J."/>
            <person name="Sierra R."/>
            <person name="Euteneuer U."/>
            <person name="Pillet L."/>
            <person name="Moustafa A."/>
            <person name="Platzer M."/>
            <person name="Groth M."/>
            <person name="Szafranski K."/>
            <person name="Schliwa M."/>
        </authorList>
    </citation>
    <scope>NUCLEOTIDE SEQUENCE [LARGE SCALE GENOMIC DNA]</scope>
</reference>
<sequence>MYSQNAARRAKEDANNPNKPAPVRSKILPRRTQKIGTPGYKVVKQKDVSTGQLSLLFRIHYSEIEKDLQPRHRFVSTFAQKVESQDKNYQYVLFAAEPYDTIGFKIPNIRIDKDPTKLLTHWNPDTKDFTLQMFFEATADNYDKYT</sequence>
<evidence type="ECO:0000256" key="1">
    <source>
        <dbReference type="ARBA" id="ARBA00022723"/>
    </source>
</evidence>
<evidence type="ECO:0000256" key="2">
    <source>
        <dbReference type="ARBA" id="ARBA00022771"/>
    </source>
</evidence>
<dbReference type="InterPro" id="IPR031781">
    <property type="entry name" value="SF3A2_dom"/>
</dbReference>
<evidence type="ECO:0000259" key="6">
    <source>
        <dbReference type="Pfam" id="PF16835"/>
    </source>
</evidence>
<dbReference type="Gene3D" id="2.60.40.2690">
    <property type="match status" value="1"/>
</dbReference>
<evidence type="ECO:0000256" key="4">
    <source>
        <dbReference type="ARBA" id="ARBA00023242"/>
    </source>
</evidence>
<keyword evidence="8" id="KW-1185">Reference proteome</keyword>
<gene>
    <name evidence="7" type="ORF">RFI_05720</name>
</gene>
<dbReference type="OMA" id="QMFFEAT"/>
<evidence type="ECO:0000313" key="7">
    <source>
        <dbReference type="EMBL" id="ETO31403.1"/>
    </source>
</evidence>
<dbReference type="Proteomes" id="UP000023152">
    <property type="component" value="Unassembled WGS sequence"/>
</dbReference>
<dbReference type="GO" id="GO:0071004">
    <property type="term" value="C:U2-type prespliceosome"/>
    <property type="evidence" value="ECO:0007669"/>
    <property type="project" value="TreeGrafter"/>
</dbReference>
<feature type="region of interest" description="Disordered" evidence="5">
    <location>
        <begin position="1"/>
        <end position="24"/>
    </location>
</feature>
<dbReference type="GO" id="GO:0005686">
    <property type="term" value="C:U2 snRNP"/>
    <property type="evidence" value="ECO:0007669"/>
    <property type="project" value="TreeGrafter"/>
</dbReference>